<protein>
    <submittedName>
        <fullName evidence="15">ATP-dependent DNA helicase</fullName>
    </submittedName>
</protein>
<evidence type="ECO:0000256" key="6">
    <source>
        <dbReference type="ARBA" id="ARBA00022806"/>
    </source>
</evidence>
<evidence type="ECO:0000256" key="12">
    <source>
        <dbReference type="ARBA" id="ARBA00023235"/>
    </source>
</evidence>
<evidence type="ECO:0000256" key="11">
    <source>
        <dbReference type="ARBA" id="ARBA00023204"/>
    </source>
</evidence>
<dbReference type="SUPFAM" id="SSF52540">
    <property type="entry name" value="P-loop containing nucleoside triphosphate hydrolases"/>
    <property type="match status" value="2"/>
</dbReference>
<dbReference type="Pfam" id="PF06733">
    <property type="entry name" value="DEAD_2"/>
    <property type="match status" value="1"/>
</dbReference>
<keyword evidence="4" id="KW-0227">DNA damage</keyword>
<comment type="similarity">
    <text evidence="13">Belongs to the helicase family. DinG subfamily.</text>
</comment>
<dbReference type="Pfam" id="PF13307">
    <property type="entry name" value="Helicase_C_2"/>
    <property type="match status" value="1"/>
</dbReference>
<keyword evidence="1" id="KW-0004">4Fe-4S</keyword>
<keyword evidence="5" id="KW-0378">Hydrolase</keyword>
<keyword evidence="9" id="KW-0411">Iron-sulfur</keyword>
<evidence type="ECO:0000256" key="1">
    <source>
        <dbReference type="ARBA" id="ARBA00022485"/>
    </source>
</evidence>
<dbReference type="GO" id="GO:0016818">
    <property type="term" value="F:hydrolase activity, acting on acid anhydrides, in phosphorus-containing anhydrides"/>
    <property type="evidence" value="ECO:0007669"/>
    <property type="project" value="InterPro"/>
</dbReference>
<accession>A0A845DSA0</accession>
<dbReference type="GO" id="GO:0005524">
    <property type="term" value="F:ATP binding"/>
    <property type="evidence" value="ECO:0007669"/>
    <property type="project" value="UniProtKB-KW"/>
</dbReference>
<dbReference type="InterPro" id="IPR014013">
    <property type="entry name" value="Helic_SF1/SF2_ATP-bd_DinG/Rad3"/>
</dbReference>
<evidence type="ECO:0000256" key="8">
    <source>
        <dbReference type="ARBA" id="ARBA00023004"/>
    </source>
</evidence>
<comment type="caution">
    <text evidence="15">The sequence shown here is derived from an EMBL/GenBank/DDBJ whole genome shotgun (WGS) entry which is preliminary data.</text>
</comment>
<keyword evidence="3" id="KW-0547">Nucleotide-binding</keyword>
<dbReference type="InterPro" id="IPR042493">
    <property type="entry name" value="XPD_DNA_FeS"/>
</dbReference>
<dbReference type="GO" id="GO:0051539">
    <property type="term" value="F:4 iron, 4 sulfur cluster binding"/>
    <property type="evidence" value="ECO:0007669"/>
    <property type="project" value="UniProtKB-KW"/>
</dbReference>
<dbReference type="Gene3D" id="1.10.275.40">
    <property type="match status" value="1"/>
</dbReference>
<dbReference type="Pfam" id="PF00270">
    <property type="entry name" value="DEAD"/>
    <property type="match status" value="1"/>
</dbReference>
<feature type="domain" description="Helicase ATP-binding" evidence="14">
    <location>
        <begin position="181"/>
        <end position="430"/>
    </location>
</feature>
<evidence type="ECO:0000256" key="13">
    <source>
        <dbReference type="ARBA" id="ARBA00038058"/>
    </source>
</evidence>
<dbReference type="InterPro" id="IPR011545">
    <property type="entry name" value="DEAD/DEAH_box_helicase_dom"/>
</dbReference>
<dbReference type="EMBL" id="WMET01000002">
    <property type="protein sequence ID" value="MYL20380.1"/>
    <property type="molecule type" value="Genomic_DNA"/>
</dbReference>
<dbReference type="PROSITE" id="PS51193">
    <property type="entry name" value="HELICASE_ATP_BIND_2"/>
    <property type="match status" value="1"/>
</dbReference>
<dbReference type="InterPro" id="IPR006555">
    <property type="entry name" value="ATP-dep_Helicase_C"/>
</dbReference>
<dbReference type="GO" id="GO:0046872">
    <property type="term" value="F:metal ion binding"/>
    <property type="evidence" value="ECO:0007669"/>
    <property type="project" value="UniProtKB-KW"/>
</dbReference>
<keyword evidence="10" id="KW-0238">DNA-binding</keyword>
<dbReference type="SMART" id="SM00488">
    <property type="entry name" value="DEXDc2"/>
    <property type="match status" value="1"/>
</dbReference>
<evidence type="ECO:0000313" key="16">
    <source>
        <dbReference type="Proteomes" id="UP000460949"/>
    </source>
</evidence>
<name>A0A845DSA0_9BACI</name>
<sequence length="758" mass="87263">MNRSMTISVRELVSYVYRAGSIDERFQSNTALLEGTAIHQEVQKKYTDGDEKEVFLQCEYQYEALTMIIQGRCDGLLEGEGGPVIDEIKSTSRDLEELDSFSHPVYWAQAKGYAYIYSLQENLAEMDVQLTYVQKRTKEKKRIRIRFTHDELADFMEETVKAYQSYASVLHYLEDQREATVPSFSFPFSTYRSGQRKLAGSVYRTIEEKRNLFAQAPTGIGKTISTLFPAVKALSLEKMDRIYYLTAKTTTRATAEEALAKMEEHGLSLRSVTLTAKEKICFQEETICQPDYCEYADGYYDRVNEGIVDVLRNETQLTRPVIEAYARKHRLCPFEFSLDLTDVADVIISDYNYIYDPRVALKRLLPDRRKKTALLVDEAHNLVERAREMYSASLYKNPFRQAADTWEDEEGIRKTTQAVADDLERLAGFQGGETVIGEVPGDLEENLERFIGKSEQIIQEQTEDERSESLVDLYFTAQNFLRILEFVDDHYRFIAAKGEEEDVMLKLFCLDPSHVLKKVTDGFRSGTFFSATLSPFAYYKEMLGGTKEDYILQLPSPYDESQVDVMITPLSTRYKNRSQTAGILAQRLKEQAENYEGNHLFFFPSYHYMELVYQEFRQISSVDAVMQERGMDESRREDFLAQFVPGSRLAGFAVMGGVFSEGVDLRGDRLNGVAVVGVGLAPRNFEKELIKDYFNEKGRRGYDYAYVYPGMNKVLQAGGRLIRSEEDYGAIQLIDDRFLSGKYTNLFPEDWRNYRIIQ</sequence>
<keyword evidence="2" id="KW-0479">Metal-binding</keyword>
<dbReference type="GO" id="GO:0006281">
    <property type="term" value="P:DNA repair"/>
    <property type="evidence" value="ECO:0007669"/>
    <property type="project" value="UniProtKB-KW"/>
</dbReference>
<evidence type="ECO:0000256" key="3">
    <source>
        <dbReference type="ARBA" id="ARBA00022741"/>
    </source>
</evidence>
<evidence type="ECO:0000259" key="14">
    <source>
        <dbReference type="PROSITE" id="PS51193"/>
    </source>
</evidence>
<evidence type="ECO:0000256" key="4">
    <source>
        <dbReference type="ARBA" id="ARBA00022763"/>
    </source>
</evidence>
<dbReference type="InterPro" id="IPR010614">
    <property type="entry name" value="RAD3-like_helicase_DEAD"/>
</dbReference>
<reference evidence="15 16" key="1">
    <citation type="submission" date="2019-11" db="EMBL/GenBank/DDBJ databases">
        <title>Genome sequences of 17 halophilic strains isolated from different environments.</title>
        <authorList>
            <person name="Furrow R.E."/>
        </authorList>
    </citation>
    <scope>NUCLEOTIDE SEQUENCE [LARGE SCALE GENOMIC DNA]</scope>
    <source>
        <strain evidence="15 16">22511_23_Filter</strain>
    </source>
</reference>
<dbReference type="RefSeq" id="WP_160837031.1">
    <property type="nucleotide sequence ID" value="NZ_WMET01000002.1"/>
</dbReference>
<dbReference type="GO" id="GO:0003677">
    <property type="term" value="F:DNA binding"/>
    <property type="evidence" value="ECO:0007669"/>
    <property type="project" value="UniProtKB-KW"/>
</dbReference>
<dbReference type="Gene3D" id="3.40.50.300">
    <property type="entry name" value="P-loop containing nucleotide triphosphate hydrolases"/>
    <property type="match status" value="2"/>
</dbReference>
<keyword evidence="8" id="KW-0408">Iron</keyword>
<dbReference type="PANTHER" id="PTHR11472:SF34">
    <property type="entry name" value="REGULATOR OF TELOMERE ELONGATION HELICASE 1"/>
    <property type="match status" value="1"/>
</dbReference>
<dbReference type="GO" id="GO:0003678">
    <property type="term" value="F:DNA helicase activity"/>
    <property type="evidence" value="ECO:0007669"/>
    <property type="project" value="InterPro"/>
</dbReference>
<keyword evidence="11" id="KW-0234">DNA repair</keyword>
<dbReference type="PANTHER" id="PTHR11472">
    <property type="entry name" value="DNA REPAIR DEAD HELICASE RAD3/XP-D SUBFAMILY MEMBER"/>
    <property type="match status" value="1"/>
</dbReference>
<evidence type="ECO:0000256" key="5">
    <source>
        <dbReference type="ARBA" id="ARBA00022801"/>
    </source>
</evidence>
<dbReference type="InterPro" id="IPR011604">
    <property type="entry name" value="PDDEXK-like_dom_sf"/>
</dbReference>
<dbReference type="InterPro" id="IPR027417">
    <property type="entry name" value="P-loop_NTPase"/>
</dbReference>
<dbReference type="Gene3D" id="1.10.30.20">
    <property type="entry name" value="Bacterial XPD DNA helicase, FeS cluster domain"/>
    <property type="match status" value="1"/>
</dbReference>
<organism evidence="15 16">
    <name type="scientific">Halobacillus litoralis</name>
    <dbReference type="NCBI Taxonomy" id="45668"/>
    <lineage>
        <taxon>Bacteria</taxon>
        <taxon>Bacillati</taxon>
        <taxon>Bacillota</taxon>
        <taxon>Bacilli</taxon>
        <taxon>Bacillales</taxon>
        <taxon>Bacillaceae</taxon>
        <taxon>Halobacillus</taxon>
    </lineage>
</organism>
<dbReference type="AlphaFoldDB" id="A0A845DSA0"/>
<evidence type="ECO:0000313" key="15">
    <source>
        <dbReference type="EMBL" id="MYL20380.1"/>
    </source>
</evidence>
<evidence type="ECO:0000256" key="10">
    <source>
        <dbReference type="ARBA" id="ARBA00023125"/>
    </source>
</evidence>
<keyword evidence="6 15" id="KW-0347">Helicase</keyword>
<evidence type="ECO:0000256" key="7">
    <source>
        <dbReference type="ARBA" id="ARBA00022840"/>
    </source>
</evidence>
<evidence type="ECO:0000256" key="9">
    <source>
        <dbReference type="ARBA" id="ARBA00023014"/>
    </source>
</evidence>
<dbReference type="InterPro" id="IPR045028">
    <property type="entry name" value="DinG/Rad3-like"/>
</dbReference>
<dbReference type="Gene3D" id="3.90.320.10">
    <property type="match status" value="1"/>
</dbReference>
<dbReference type="InterPro" id="IPR006554">
    <property type="entry name" value="Helicase-like_DEXD_c2"/>
</dbReference>
<keyword evidence="12" id="KW-0413">Isomerase</keyword>
<gene>
    <name evidence="15" type="ORF">GLW04_10805</name>
</gene>
<dbReference type="Proteomes" id="UP000460949">
    <property type="component" value="Unassembled WGS sequence"/>
</dbReference>
<dbReference type="SMART" id="SM00491">
    <property type="entry name" value="HELICc2"/>
    <property type="match status" value="1"/>
</dbReference>
<evidence type="ECO:0000256" key="2">
    <source>
        <dbReference type="ARBA" id="ARBA00022723"/>
    </source>
</evidence>
<keyword evidence="7" id="KW-0067">ATP-binding</keyword>
<proteinExistence type="inferred from homology"/>